<protein>
    <submittedName>
        <fullName evidence="1">Uncharacterized protein</fullName>
    </submittedName>
</protein>
<reference evidence="1 2" key="1">
    <citation type="journal article" date="2007" name="Photosyn. Res.">
        <title>Complete nucleotide sequence of the freshwater unicellular cyanobacterium Synechococcus elongatus PCC 6301 chromosome: gene content and organization.</title>
        <authorList>
            <person name="Sugita C."/>
            <person name="Ogata K."/>
            <person name="Shikata M."/>
            <person name="Jikuya H."/>
            <person name="Takano J."/>
            <person name="Furumichi M."/>
            <person name="Kanehisa M."/>
            <person name="Omata T."/>
            <person name="Sugiura M."/>
            <person name="Sugita M."/>
        </authorList>
    </citation>
    <scope>NUCLEOTIDE SEQUENCE [LARGE SCALE GENOMIC DNA]</scope>
    <source>
        <strain evidence="2">ATCC 27144 / PCC 6301 / SAUG 1402/1</strain>
    </source>
</reference>
<accession>A0A0H3K0C6</accession>
<dbReference type="AlphaFoldDB" id="A0A0H3K0C6"/>
<dbReference type="GeneID" id="72429927"/>
<proteinExistence type="predicted"/>
<gene>
    <name evidence="1" type="ordered locus">syc0475_d</name>
</gene>
<dbReference type="Proteomes" id="UP000001175">
    <property type="component" value="Chromosome"/>
</dbReference>
<sequence>MNLIPLPTIALVASQDIPFQISFVVVVFLVLNSFVWNPAIAQPKSEPRTAAIADPEEDYLPKEYQKVGPSPAEMEAVCRREVSELSLNEWQALLSASKRQA</sequence>
<evidence type="ECO:0000313" key="1">
    <source>
        <dbReference type="EMBL" id="BAD78665.1"/>
    </source>
</evidence>
<dbReference type="KEGG" id="syc:syc0475_d"/>
<dbReference type="RefSeq" id="WP_011242787.1">
    <property type="nucleotide sequence ID" value="NC_006576.1"/>
</dbReference>
<organism evidence="1 2">
    <name type="scientific">Synechococcus sp. (strain ATCC 27144 / PCC 6301 / SAUG 1402/1)</name>
    <name type="common">Anacystis nidulans</name>
    <dbReference type="NCBI Taxonomy" id="269084"/>
    <lineage>
        <taxon>Bacteria</taxon>
        <taxon>Bacillati</taxon>
        <taxon>Cyanobacteriota</taxon>
        <taxon>Cyanophyceae</taxon>
        <taxon>Synechococcales</taxon>
        <taxon>Synechococcaceae</taxon>
        <taxon>Synechococcus</taxon>
    </lineage>
</organism>
<name>A0A0H3K0C6_SYNP6</name>
<dbReference type="EMBL" id="AP008231">
    <property type="protein sequence ID" value="BAD78665.1"/>
    <property type="molecule type" value="Genomic_DNA"/>
</dbReference>
<evidence type="ECO:0000313" key="2">
    <source>
        <dbReference type="Proteomes" id="UP000001175"/>
    </source>
</evidence>